<organism evidence="2 3">
    <name type="scientific">Oceanidesulfovibrio indonesiensis</name>
    <dbReference type="NCBI Taxonomy" id="54767"/>
    <lineage>
        <taxon>Bacteria</taxon>
        <taxon>Pseudomonadati</taxon>
        <taxon>Thermodesulfobacteriota</taxon>
        <taxon>Desulfovibrionia</taxon>
        <taxon>Desulfovibrionales</taxon>
        <taxon>Desulfovibrionaceae</taxon>
        <taxon>Oceanidesulfovibrio</taxon>
    </lineage>
</organism>
<name>A0A7M3MFA9_9BACT</name>
<protein>
    <recommendedName>
        <fullName evidence="1">Cupin type-2 domain-containing protein</fullName>
    </recommendedName>
</protein>
<proteinExistence type="predicted"/>
<dbReference type="Pfam" id="PF07883">
    <property type="entry name" value="Cupin_2"/>
    <property type="match status" value="1"/>
</dbReference>
<dbReference type="InterPro" id="IPR011051">
    <property type="entry name" value="RmlC_Cupin_sf"/>
</dbReference>
<accession>A0A7M3MFA9</accession>
<dbReference type="PANTHER" id="PTHR36114">
    <property type="entry name" value="16.7 KDA PROTEIN IN WHIE LOCUS"/>
    <property type="match status" value="1"/>
</dbReference>
<dbReference type="PANTHER" id="PTHR36114:SF4">
    <property type="entry name" value="CUPIN 2 CONSERVED BARREL DOMAIN-CONTAINING PROTEIN"/>
    <property type="match status" value="1"/>
</dbReference>
<dbReference type="InterPro" id="IPR052044">
    <property type="entry name" value="PKS_Associated_Protein"/>
</dbReference>
<dbReference type="Gene3D" id="2.60.120.10">
    <property type="entry name" value="Jelly Rolls"/>
    <property type="match status" value="1"/>
</dbReference>
<reference evidence="2 3" key="1">
    <citation type="submission" date="2018-06" db="EMBL/GenBank/DDBJ databases">
        <title>Complete genome of Desulfovibrio indonesiensis P37SLT.</title>
        <authorList>
            <person name="Crispim J.S."/>
            <person name="Vidigal P.M.P."/>
            <person name="Silva L.C.F."/>
            <person name="Laguardia C.N."/>
            <person name="Araujo L.C."/>
            <person name="Dias R.S."/>
            <person name="Sousa M.P."/>
            <person name="Paula S.O."/>
            <person name="Silva C."/>
        </authorList>
    </citation>
    <scope>NUCLEOTIDE SEQUENCE [LARGE SCALE GENOMIC DNA]</scope>
    <source>
        <strain evidence="2 3">P37SLT</strain>
    </source>
</reference>
<sequence>MKNSYESAAPYVTKDGSTIRELMHPAEHGNENQSLAEARVVPGGRTHPHRHDVSEEIYHVVAGCGMMRLGAESFPVVPGDTVYIAPGVVHSLVNDGDEKLVVLCCCAPPYSHDDTELIESEDETTS</sequence>
<feature type="domain" description="Cupin type-2" evidence="1">
    <location>
        <begin position="39"/>
        <end position="104"/>
    </location>
</feature>
<dbReference type="RefSeq" id="WP_144303080.1">
    <property type="nucleotide sequence ID" value="NZ_QMIE01000008.1"/>
</dbReference>
<dbReference type="AlphaFoldDB" id="A0A7M3MFA9"/>
<dbReference type="InterPro" id="IPR013096">
    <property type="entry name" value="Cupin_2"/>
</dbReference>
<keyword evidence="3" id="KW-1185">Reference proteome</keyword>
<dbReference type="CDD" id="cd02214">
    <property type="entry name" value="cupin_MJ1618"/>
    <property type="match status" value="1"/>
</dbReference>
<dbReference type="OrthoDB" id="9180677at2"/>
<dbReference type="InterPro" id="IPR014710">
    <property type="entry name" value="RmlC-like_jellyroll"/>
</dbReference>
<evidence type="ECO:0000259" key="1">
    <source>
        <dbReference type="Pfam" id="PF07883"/>
    </source>
</evidence>
<dbReference type="Proteomes" id="UP000448292">
    <property type="component" value="Unassembled WGS sequence"/>
</dbReference>
<comment type="caution">
    <text evidence="2">The sequence shown here is derived from an EMBL/GenBank/DDBJ whole genome shotgun (WGS) entry which is preliminary data.</text>
</comment>
<dbReference type="EMBL" id="QMIE01000008">
    <property type="protein sequence ID" value="TVM17123.1"/>
    <property type="molecule type" value="Genomic_DNA"/>
</dbReference>
<evidence type="ECO:0000313" key="2">
    <source>
        <dbReference type="EMBL" id="TVM17123.1"/>
    </source>
</evidence>
<dbReference type="SUPFAM" id="SSF51182">
    <property type="entry name" value="RmlC-like cupins"/>
    <property type="match status" value="1"/>
</dbReference>
<gene>
    <name evidence="2" type="ORF">DPQ33_10020</name>
</gene>
<evidence type="ECO:0000313" key="3">
    <source>
        <dbReference type="Proteomes" id="UP000448292"/>
    </source>
</evidence>